<reference evidence="5" key="1">
    <citation type="submission" date="2018-04" db="EMBL/GenBank/DDBJ databases">
        <authorList>
            <person name="Watanabe M."/>
            <person name="Kojima H."/>
        </authorList>
    </citation>
    <scope>NUCLEOTIDE SEQUENCE [LARGE SCALE GENOMIC DNA]</scope>
    <source>
        <strain evidence="5">Dysh456</strain>
    </source>
</reference>
<dbReference type="GO" id="GO:0005737">
    <property type="term" value="C:cytoplasm"/>
    <property type="evidence" value="ECO:0007669"/>
    <property type="project" value="TreeGrafter"/>
</dbReference>
<dbReference type="Gene3D" id="3.30.1490.20">
    <property type="entry name" value="ATP-grasp fold, A domain"/>
    <property type="match status" value="1"/>
</dbReference>
<evidence type="ECO:0000256" key="1">
    <source>
        <dbReference type="ARBA" id="ARBA00023211"/>
    </source>
</evidence>
<sequence>MARNVNVSRTGAGEGLAGAPRCATLPGAAPAADGRERRRKRFPSQGAMTRLVVVVEKASDWSAYYPSVDVMSAMDYLREPVVADEERTQVINLCRNYKYLGTGYYVSLLAEARGHRVMPSVRTVNDLRRRSLYGLDIEDLNQKLTHFLPAGGRDTTDFGILVYFGQTAYPALQDLARQVFEMFPCPLLRIEFERERVWQVASIRPVGLHTLDDAQEDAFAAALDAFSRKLWRRPRARKRYRYELAMLVDPNEAMPPSNKKALKAFVAAGRELGIEVDTIGKHDYPRLAEYDGLFIRETTASDNHTYRFAHRAEREGMVVIDDPSSILRCTNKIFLNDLMVARKLAVPRTEILYRDDAKGLPEIAERLGFPLVLKIPDGSFSRGVVKVEDPAALEKAAGELFQHSALLLAQEFVYTEFDWRIGVLNREALYACKYYMSRGHWQIYNHGAKGTAKSGGFETVPVRDAPAEVVKLALRATQPIGDGLYGVDLKQVEGKPMVIEVNDNPSIDAGVEDAYLGEDLYRRVMQEFLRRMERKRLGLDR</sequence>
<dbReference type="PANTHER" id="PTHR21621:SF0">
    <property type="entry name" value="BETA-CITRYLGLUTAMATE SYNTHASE B-RELATED"/>
    <property type="match status" value="1"/>
</dbReference>
<dbReference type="GO" id="GO:0005524">
    <property type="term" value="F:ATP binding"/>
    <property type="evidence" value="ECO:0007669"/>
    <property type="project" value="UniProtKB-UniRule"/>
</dbReference>
<dbReference type="GO" id="GO:0016740">
    <property type="term" value="F:transferase activity"/>
    <property type="evidence" value="ECO:0007669"/>
    <property type="project" value="UniProtKB-KW"/>
</dbReference>
<proteinExistence type="predicted"/>
<keyword evidence="4" id="KW-0808">Transferase</keyword>
<name>A0A2Z6E8X3_9GAMM</name>
<dbReference type="InterPro" id="IPR013815">
    <property type="entry name" value="ATP_grasp_subdomain_1"/>
</dbReference>
<dbReference type="AlphaFoldDB" id="A0A2Z6E8X3"/>
<dbReference type="Gene3D" id="3.30.470.20">
    <property type="entry name" value="ATP-grasp fold, B domain"/>
    <property type="match status" value="1"/>
</dbReference>
<dbReference type="Pfam" id="PF08443">
    <property type="entry name" value="RimK"/>
    <property type="match status" value="1"/>
</dbReference>
<keyword evidence="2" id="KW-0067">ATP-binding</keyword>
<dbReference type="GO" id="GO:0018169">
    <property type="term" value="F:ribosomal S6-glutamic acid ligase activity"/>
    <property type="evidence" value="ECO:0007669"/>
    <property type="project" value="TreeGrafter"/>
</dbReference>
<dbReference type="PROSITE" id="PS50975">
    <property type="entry name" value="ATP_GRASP"/>
    <property type="match status" value="1"/>
</dbReference>
<evidence type="ECO:0000256" key="2">
    <source>
        <dbReference type="PROSITE-ProRule" id="PRU00409"/>
    </source>
</evidence>
<dbReference type="GO" id="GO:0046872">
    <property type="term" value="F:metal ion binding"/>
    <property type="evidence" value="ECO:0007669"/>
    <property type="project" value="InterPro"/>
</dbReference>
<dbReference type="KEGG" id="rbd:ALSL_2677"/>
<dbReference type="PANTHER" id="PTHR21621">
    <property type="entry name" value="RIBOSOMAL PROTEIN S6 MODIFICATION PROTEIN"/>
    <property type="match status" value="1"/>
</dbReference>
<protein>
    <submittedName>
        <fullName evidence="4">Ribosomal protein S6 glutaminyl transferase related protein</fullName>
    </submittedName>
</protein>
<evidence type="ECO:0000313" key="5">
    <source>
        <dbReference type="Proteomes" id="UP000270530"/>
    </source>
</evidence>
<evidence type="ECO:0000259" key="3">
    <source>
        <dbReference type="PROSITE" id="PS50975"/>
    </source>
</evidence>
<dbReference type="Pfam" id="PF14401">
    <property type="entry name" value="RLAN"/>
    <property type="match status" value="1"/>
</dbReference>
<accession>A0A2Z6E8X3</accession>
<dbReference type="InterPro" id="IPR011761">
    <property type="entry name" value="ATP-grasp"/>
</dbReference>
<keyword evidence="1" id="KW-0464">Manganese</keyword>
<organism evidence="4 5">
    <name type="scientific">Aerosticca soli</name>
    <dbReference type="NCBI Taxonomy" id="2010829"/>
    <lineage>
        <taxon>Bacteria</taxon>
        <taxon>Pseudomonadati</taxon>
        <taxon>Pseudomonadota</taxon>
        <taxon>Gammaproteobacteria</taxon>
        <taxon>Lysobacterales</taxon>
        <taxon>Rhodanobacteraceae</taxon>
        <taxon>Aerosticca</taxon>
    </lineage>
</organism>
<dbReference type="InterPro" id="IPR013651">
    <property type="entry name" value="ATP-grasp_RimK-type"/>
</dbReference>
<keyword evidence="5" id="KW-1185">Reference proteome</keyword>
<dbReference type="GO" id="GO:0009432">
    <property type="term" value="P:SOS response"/>
    <property type="evidence" value="ECO:0007669"/>
    <property type="project" value="TreeGrafter"/>
</dbReference>
<gene>
    <name evidence="4" type="ORF">ALSL_2677</name>
</gene>
<dbReference type="InterPro" id="IPR025839">
    <property type="entry name" value="RLAN_dom"/>
</dbReference>
<feature type="domain" description="ATP-grasp" evidence="3">
    <location>
        <begin position="336"/>
        <end position="529"/>
    </location>
</feature>
<reference evidence="5" key="2">
    <citation type="submission" date="2018-06" db="EMBL/GenBank/DDBJ databases">
        <title>Genome sequence of Rhodanobacteraceae bacterium strain Dysh456.</title>
        <authorList>
            <person name="Fukui M."/>
        </authorList>
    </citation>
    <scope>NUCLEOTIDE SEQUENCE [LARGE SCALE GENOMIC DNA]</scope>
    <source>
        <strain evidence="5">Dysh456</strain>
    </source>
</reference>
<dbReference type="EMBL" id="AP018560">
    <property type="protein sequence ID" value="BBD81301.1"/>
    <property type="molecule type" value="Genomic_DNA"/>
</dbReference>
<dbReference type="SUPFAM" id="SSF56059">
    <property type="entry name" value="Glutathione synthetase ATP-binding domain-like"/>
    <property type="match status" value="1"/>
</dbReference>
<keyword evidence="2" id="KW-0547">Nucleotide-binding</keyword>
<evidence type="ECO:0000313" key="4">
    <source>
        <dbReference type="EMBL" id="BBD81301.1"/>
    </source>
</evidence>
<dbReference type="Proteomes" id="UP000270530">
    <property type="component" value="Chromosome"/>
</dbReference>